<comment type="subcellular location">
    <subcellularLocation>
        <location evidence="1">Membrane</location>
    </subcellularLocation>
</comment>
<dbReference type="SUPFAM" id="SSF69593">
    <property type="entry name" value="Glycerol-3-phosphate (1)-acyltransferase"/>
    <property type="match status" value="1"/>
</dbReference>
<keyword evidence="2" id="KW-0808">Transferase</keyword>
<dbReference type="CDD" id="cd07989">
    <property type="entry name" value="LPLAT_AGPAT-like"/>
    <property type="match status" value="1"/>
</dbReference>
<keyword evidence="10" id="KW-1185">Reference proteome</keyword>
<dbReference type="Pfam" id="PF01553">
    <property type="entry name" value="Acyltransferase"/>
    <property type="match status" value="1"/>
</dbReference>
<name>A0ABU8RY69_9SPHN</name>
<dbReference type="SMART" id="SM00563">
    <property type="entry name" value="PlsC"/>
    <property type="match status" value="1"/>
</dbReference>
<protein>
    <submittedName>
        <fullName evidence="9">Lysophospholipid acyltransferase family protein</fullName>
    </submittedName>
</protein>
<keyword evidence="6" id="KW-0472">Membrane</keyword>
<dbReference type="PANTHER" id="PTHR23063:SF52">
    <property type="entry name" value="LYSOPHOSPHATIDYLCHOLINE ACYLTRANSFERASE"/>
    <property type="match status" value="1"/>
</dbReference>
<reference evidence="9 10" key="1">
    <citation type="submission" date="2024-03" db="EMBL/GenBank/DDBJ databases">
        <authorList>
            <person name="Jo J.-H."/>
        </authorList>
    </citation>
    <scope>NUCLEOTIDE SEQUENCE [LARGE SCALE GENOMIC DNA]</scope>
    <source>
        <strain evidence="9 10">PS1R-30</strain>
    </source>
</reference>
<evidence type="ECO:0000256" key="1">
    <source>
        <dbReference type="ARBA" id="ARBA00004370"/>
    </source>
</evidence>
<comment type="caution">
    <text evidence="9">The sequence shown here is derived from an EMBL/GenBank/DDBJ whole genome shotgun (WGS) entry which is preliminary data.</text>
</comment>
<evidence type="ECO:0000313" key="10">
    <source>
        <dbReference type="Proteomes" id="UP001361239"/>
    </source>
</evidence>
<keyword evidence="5" id="KW-0443">Lipid metabolism</keyword>
<dbReference type="EMBL" id="JBBHJZ010000002">
    <property type="protein sequence ID" value="MEJ5977677.1"/>
    <property type="molecule type" value="Genomic_DNA"/>
</dbReference>
<organism evidence="9 10">
    <name type="scientific">Novosphingobium anseongense</name>
    <dbReference type="NCBI Taxonomy" id="3133436"/>
    <lineage>
        <taxon>Bacteria</taxon>
        <taxon>Pseudomonadati</taxon>
        <taxon>Pseudomonadota</taxon>
        <taxon>Alphaproteobacteria</taxon>
        <taxon>Sphingomonadales</taxon>
        <taxon>Sphingomonadaceae</taxon>
        <taxon>Novosphingobium</taxon>
    </lineage>
</organism>
<keyword evidence="4" id="KW-1133">Transmembrane helix</keyword>
<evidence type="ECO:0000256" key="7">
    <source>
        <dbReference type="ARBA" id="ARBA00023315"/>
    </source>
</evidence>
<keyword evidence="3" id="KW-0812">Transmembrane</keyword>
<evidence type="ECO:0000256" key="4">
    <source>
        <dbReference type="ARBA" id="ARBA00022989"/>
    </source>
</evidence>
<evidence type="ECO:0000259" key="8">
    <source>
        <dbReference type="SMART" id="SM00563"/>
    </source>
</evidence>
<dbReference type="RefSeq" id="WP_339587609.1">
    <property type="nucleotide sequence ID" value="NZ_JBBHJZ010000002.1"/>
</dbReference>
<dbReference type="Proteomes" id="UP001361239">
    <property type="component" value="Unassembled WGS sequence"/>
</dbReference>
<accession>A0ABU8RY69</accession>
<proteinExistence type="predicted"/>
<sequence>MAAVVALLLLALPWICLPRHSRLHRALPALGWKLLLAGFGIRLRCHGTPAAPCSALTVANHVSWTDIVVLGRLLDAGFVAKSEIADWPIIGVLTRRYGCAFIARDSRAAAHRLARAMDAYPAGRGLVLFAEGTTGLGDTVLPFHSGLFAANARWPQVQPVTIVYRCADGTPLSPAGRRAVAWVGDDALLPHALALAGAGGVTVEVWFEESFAPQNRKHAAQESHRLIAARLAENQAAALNRAA</sequence>
<evidence type="ECO:0000256" key="2">
    <source>
        <dbReference type="ARBA" id="ARBA00022679"/>
    </source>
</evidence>
<feature type="domain" description="Phospholipid/glycerol acyltransferase" evidence="8">
    <location>
        <begin position="55"/>
        <end position="165"/>
    </location>
</feature>
<evidence type="ECO:0000256" key="5">
    <source>
        <dbReference type="ARBA" id="ARBA00023098"/>
    </source>
</evidence>
<evidence type="ECO:0000313" key="9">
    <source>
        <dbReference type="EMBL" id="MEJ5977677.1"/>
    </source>
</evidence>
<evidence type="ECO:0000256" key="3">
    <source>
        <dbReference type="ARBA" id="ARBA00022692"/>
    </source>
</evidence>
<evidence type="ECO:0000256" key="6">
    <source>
        <dbReference type="ARBA" id="ARBA00023136"/>
    </source>
</evidence>
<dbReference type="GO" id="GO:0016746">
    <property type="term" value="F:acyltransferase activity"/>
    <property type="evidence" value="ECO:0007669"/>
    <property type="project" value="UniProtKB-KW"/>
</dbReference>
<dbReference type="PANTHER" id="PTHR23063">
    <property type="entry name" value="PHOSPHOLIPID ACYLTRANSFERASE"/>
    <property type="match status" value="1"/>
</dbReference>
<keyword evidence="7 9" id="KW-0012">Acyltransferase</keyword>
<gene>
    <name evidence="9" type="ORF">WG901_13600</name>
</gene>
<dbReference type="InterPro" id="IPR002123">
    <property type="entry name" value="Plipid/glycerol_acylTrfase"/>
</dbReference>